<dbReference type="Pfam" id="PF00730">
    <property type="entry name" value="HhH-GPD"/>
    <property type="match status" value="1"/>
</dbReference>
<keyword evidence="2" id="KW-0540">Nuclease</keyword>
<dbReference type="InterPro" id="IPR023170">
    <property type="entry name" value="HhH_base_excis_C"/>
</dbReference>
<protein>
    <submittedName>
        <fullName evidence="2">Endonuclease-3</fullName>
        <ecNumber evidence="2">4.2.99.18</ecNumber>
    </submittedName>
</protein>
<reference evidence="2 3" key="1">
    <citation type="submission" date="2020-08" db="EMBL/GenBank/DDBJ databases">
        <title>Genomic Encyclopedia of Type Strains, Phase IV (KMG-IV): sequencing the most valuable type-strain genomes for metagenomic binning, comparative biology and taxonomic classification.</title>
        <authorList>
            <person name="Goeker M."/>
        </authorList>
    </citation>
    <scope>NUCLEOTIDE SEQUENCE [LARGE SCALE GENOMIC DNA]</scope>
    <source>
        <strain evidence="2 3">DSM 23562</strain>
    </source>
</reference>
<dbReference type="CDD" id="cd00056">
    <property type="entry name" value="ENDO3c"/>
    <property type="match status" value="1"/>
</dbReference>
<gene>
    <name evidence="2" type="ORF">HNQ39_000991</name>
</gene>
<dbReference type="GO" id="GO:0140078">
    <property type="term" value="F:class I DNA-(apurinic or apyrimidinic site) endonuclease activity"/>
    <property type="evidence" value="ECO:0007669"/>
    <property type="project" value="UniProtKB-EC"/>
</dbReference>
<dbReference type="InterPro" id="IPR011257">
    <property type="entry name" value="DNA_glycosylase"/>
</dbReference>
<dbReference type="Gene3D" id="1.10.340.30">
    <property type="entry name" value="Hypothetical protein, domain 2"/>
    <property type="match status" value="1"/>
</dbReference>
<dbReference type="AlphaFoldDB" id="A0A7W9SNP1"/>
<dbReference type="EC" id="4.2.99.18" evidence="2"/>
<evidence type="ECO:0000259" key="1">
    <source>
        <dbReference type="SMART" id="SM00478"/>
    </source>
</evidence>
<dbReference type="Proteomes" id="UP000520814">
    <property type="component" value="Unassembled WGS sequence"/>
</dbReference>
<evidence type="ECO:0000313" key="3">
    <source>
        <dbReference type="Proteomes" id="UP000520814"/>
    </source>
</evidence>
<dbReference type="InterPro" id="IPR003265">
    <property type="entry name" value="HhH-GPD_domain"/>
</dbReference>
<dbReference type="PIRSF" id="PIRSF001435">
    <property type="entry name" value="Nth"/>
    <property type="match status" value="1"/>
</dbReference>
<dbReference type="SMART" id="SM00478">
    <property type="entry name" value="ENDO3c"/>
    <property type="match status" value="1"/>
</dbReference>
<name>A0A7W9SNP1_ARMRO</name>
<dbReference type="PANTHER" id="PTHR47203:SF1">
    <property type="entry name" value="HYPOTHETICAL BASE EXCISION DNA REPAIR PROTEIN (EUROFUNG)"/>
    <property type="match status" value="1"/>
</dbReference>
<dbReference type="PANTHER" id="PTHR47203">
    <property type="match status" value="1"/>
</dbReference>
<keyword evidence="2" id="KW-0456">Lyase</keyword>
<feature type="domain" description="HhH-GPD" evidence="1">
    <location>
        <begin position="37"/>
        <end position="195"/>
    </location>
</feature>
<organism evidence="2 3">
    <name type="scientific">Armatimonas rosea</name>
    <dbReference type="NCBI Taxonomy" id="685828"/>
    <lineage>
        <taxon>Bacteria</taxon>
        <taxon>Bacillati</taxon>
        <taxon>Armatimonadota</taxon>
        <taxon>Armatimonadia</taxon>
        <taxon>Armatimonadales</taxon>
        <taxon>Armatimonadaceae</taxon>
        <taxon>Armatimonas</taxon>
    </lineage>
</organism>
<sequence length="247" mass="27194">MKKATAGWVCSELDDEYGELVWRSHGEPLDALVQTILSQATSDINSGRAFDSLRRAFPGGWDTVRLAEEKAIADAIRCGGLADSKAPRIKAVLQEIYERTGKTDLEFLKTTPTDEAKAFLTSFHGVGPKTAACVLMFSLGRPVLPVDTHVFRVSHRLGLIDEKLGEARAHGALQSQLKDTEVYAYHVHLIRHGRRVCVAQQPRCEECVLGARCAYRREGGKMSRRSLAQNLPGTLHGLKEKQGEGSN</sequence>
<comment type="caution">
    <text evidence="2">The sequence shown here is derived from an EMBL/GenBank/DDBJ whole genome shotgun (WGS) entry which is preliminary data.</text>
</comment>
<accession>A0A7W9SNP1</accession>
<dbReference type="EMBL" id="JACHGW010000001">
    <property type="protein sequence ID" value="MBB6049229.1"/>
    <property type="molecule type" value="Genomic_DNA"/>
</dbReference>
<keyword evidence="2" id="KW-0255">Endonuclease</keyword>
<dbReference type="GO" id="GO:0006284">
    <property type="term" value="P:base-excision repair"/>
    <property type="evidence" value="ECO:0007669"/>
    <property type="project" value="InterPro"/>
</dbReference>
<dbReference type="SUPFAM" id="SSF48150">
    <property type="entry name" value="DNA-glycosylase"/>
    <property type="match status" value="1"/>
</dbReference>
<evidence type="ECO:0000313" key="2">
    <source>
        <dbReference type="EMBL" id="MBB6049229.1"/>
    </source>
</evidence>
<keyword evidence="2" id="KW-0378">Hydrolase</keyword>
<proteinExistence type="predicted"/>
<dbReference type="Gene3D" id="1.10.1670.10">
    <property type="entry name" value="Helix-hairpin-Helix base-excision DNA repair enzymes (C-terminal)"/>
    <property type="match status" value="1"/>
</dbReference>
<keyword evidence="3" id="KW-1185">Reference proteome</keyword>
<dbReference type="RefSeq" id="WP_184192843.1">
    <property type="nucleotide sequence ID" value="NZ_JACHGW010000001.1"/>
</dbReference>